<comment type="caution">
    <text evidence="4">The sequence shown here is derived from an EMBL/GenBank/DDBJ whole genome shotgun (WGS) entry which is preliminary data.</text>
</comment>
<feature type="compositionally biased region" description="Low complexity" evidence="1">
    <location>
        <begin position="40"/>
        <end position="50"/>
    </location>
</feature>
<evidence type="ECO:0000313" key="5">
    <source>
        <dbReference type="Proteomes" id="UP000626109"/>
    </source>
</evidence>
<keyword evidence="2" id="KW-0732">Signal</keyword>
<evidence type="ECO:0000259" key="3">
    <source>
        <dbReference type="Pfam" id="PF03781"/>
    </source>
</evidence>
<dbReference type="Proteomes" id="UP000626109">
    <property type="component" value="Unassembled WGS sequence"/>
</dbReference>
<evidence type="ECO:0000256" key="1">
    <source>
        <dbReference type="SAM" id="MobiDB-lite"/>
    </source>
</evidence>
<evidence type="ECO:0000256" key="2">
    <source>
        <dbReference type="SAM" id="SignalP"/>
    </source>
</evidence>
<dbReference type="AlphaFoldDB" id="A0A813GH48"/>
<dbReference type="InterPro" id="IPR051043">
    <property type="entry name" value="Sulfatase_Mod_Factor_Kinase"/>
</dbReference>
<dbReference type="Pfam" id="PF03781">
    <property type="entry name" value="FGE-sulfatase"/>
    <property type="match status" value="1"/>
</dbReference>
<dbReference type="PANTHER" id="PTHR23150">
    <property type="entry name" value="SULFATASE MODIFYING FACTOR 1, 2"/>
    <property type="match status" value="1"/>
</dbReference>
<feature type="signal peptide" evidence="2">
    <location>
        <begin position="1"/>
        <end position="21"/>
    </location>
</feature>
<evidence type="ECO:0000313" key="4">
    <source>
        <dbReference type="EMBL" id="CAE8622201.1"/>
    </source>
</evidence>
<reference evidence="4" key="1">
    <citation type="submission" date="2021-02" db="EMBL/GenBank/DDBJ databases">
        <authorList>
            <person name="Dougan E. K."/>
            <person name="Rhodes N."/>
            <person name="Thang M."/>
            <person name="Chan C."/>
        </authorList>
    </citation>
    <scope>NUCLEOTIDE SEQUENCE</scope>
</reference>
<dbReference type="Gene3D" id="3.90.1580.10">
    <property type="entry name" value="paralog of FGE (formylglycine-generating enzyme)"/>
    <property type="match status" value="1"/>
</dbReference>
<organism evidence="4 5">
    <name type="scientific">Polarella glacialis</name>
    <name type="common">Dinoflagellate</name>
    <dbReference type="NCBI Taxonomy" id="89957"/>
    <lineage>
        <taxon>Eukaryota</taxon>
        <taxon>Sar</taxon>
        <taxon>Alveolata</taxon>
        <taxon>Dinophyceae</taxon>
        <taxon>Suessiales</taxon>
        <taxon>Suessiaceae</taxon>
        <taxon>Polarella</taxon>
    </lineage>
</organism>
<accession>A0A813GH48</accession>
<gene>
    <name evidence="4" type="ORF">PGLA2088_LOCUS26</name>
</gene>
<feature type="region of interest" description="Disordered" evidence="1">
    <location>
        <begin position="23"/>
        <end position="50"/>
    </location>
</feature>
<protein>
    <recommendedName>
        <fullName evidence="3">Sulfatase-modifying factor enzyme-like domain-containing protein</fullName>
    </recommendedName>
</protein>
<dbReference type="GO" id="GO:0005783">
    <property type="term" value="C:endoplasmic reticulum"/>
    <property type="evidence" value="ECO:0007669"/>
    <property type="project" value="TreeGrafter"/>
</dbReference>
<dbReference type="EMBL" id="CAJNNW010000017">
    <property type="protein sequence ID" value="CAE8622201.1"/>
    <property type="molecule type" value="Genomic_DNA"/>
</dbReference>
<feature type="domain" description="Sulfatase-modifying factor enzyme-like" evidence="3">
    <location>
        <begin position="91"/>
        <end position="395"/>
    </location>
</feature>
<sequence>MISRLFLSFLVFAAVPCPTWSSSAESGDEGVCSEQDGSCSTAGGDPASSGSSCGCGALKRADFVKDGVKLSEDKAGSHELRSSTGETDEEAGIIYLDGGSFIMGLIPEDEKDPTVVFSDGEGPPHKETVGPFGLGVFEVSNRRFAIFVEQTGYVTESETYGWSFGVEAFISPEVNATITQQVDAAPWWLPVERADWRHPNGPDTRIHDLMDHPVTQVSLKDAEAFCSWSRQGGRLPTEVEWEFAARGGKKSRRYPWGNTILTGAHKNTHRMNIWQSELDVHLLKDGRVRNLYGHKQALQLVKEYYSSLNTAEDGYNATAPVDAFGPQNPYGFHNMVGNVWEWTSTNWAGASDPNTMVKKGGSFLCNPATCNRFRCSARMMFTGDSAASNVGFRCAYTGKGSQSGR</sequence>
<name>A0A813GH48_POLGL</name>
<dbReference type="GO" id="GO:0120147">
    <property type="term" value="F:formylglycine-generating oxidase activity"/>
    <property type="evidence" value="ECO:0007669"/>
    <property type="project" value="TreeGrafter"/>
</dbReference>
<proteinExistence type="predicted"/>
<dbReference type="InterPro" id="IPR042095">
    <property type="entry name" value="SUMF_sf"/>
</dbReference>
<dbReference type="InterPro" id="IPR016187">
    <property type="entry name" value="CTDL_fold"/>
</dbReference>
<feature type="chain" id="PRO_5032455264" description="Sulfatase-modifying factor enzyme-like domain-containing protein" evidence="2">
    <location>
        <begin position="22"/>
        <end position="405"/>
    </location>
</feature>
<dbReference type="SUPFAM" id="SSF56436">
    <property type="entry name" value="C-type lectin-like"/>
    <property type="match status" value="1"/>
</dbReference>
<dbReference type="InterPro" id="IPR005532">
    <property type="entry name" value="SUMF_dom"/>
</dbReference>
<dbReference type="PANTHER" id="PTHR23150:SF19">
    <property type="entry name" value="FORMYLGLYCINE-GENERATING ENZYME"/>
    <property type="match status" value="1"/>
</dbReference>